<dbReference type="EMBL" id="KE525239">
    <property type="protein sequence ID" value="KFB43238.1"/>
    <property type="molecule type" value="Genomic_DNA"/>
</dbReference>
<evidence type="ECO:0000313" key="1">
    <source>
        <dbReference type="EMBL" id="KFB43238.1"/>
    </source>
</evidence>
<keyword evidence="3" id="KW-1185">Reference proteome</keyword>
<dbReference type="EnsemblMetazoa" id="ASIC011016-RA">
    <property type="protein sequence ID" value="ASIC011016-PA"/>
    <property type="gene ID" value="ASIC011016"/>
</dbReference>
<dbReference type="AlphaFoldDB" id="A0A084VZ44"/>
<reference evidence="2" key="2">
    <citation type="submission" date="2020-05" db="UniProtKB">
        <authorList>
            <consortium name="EnsemblMetazoa"/>
        </authorList>
    </citation>
    <scope>IDENTIFICATION</scope>
</reference>
<reference evidence="1 3" key="1">
    <citation type="journal article" date="2014" name="BMC Genomics">
        <title>Genome sequence of Anopheles sinensis provides insight into genetics basis of mosquito competence for malaria parasites.</title>
        <authorList>
            <person name="Zhou D."/>
            <person name="Zhang D."/>
            <person name="Ding G."/>
            <person name="Shi L."/>
            <person name="Hou Q."/>
            <person name="Ye Y."/>
            <person name="Xu Y."/>
            <person name="Zhou H."/>
            <person name="Xiong C."/>
            <person name="Li S."/>
            <person name="Yu J."/>
            <person name="Hong S."/>
            <person name="Yu X."/>
            <person name="Zou P."/>
            <person name="Chen C."/>
            <person name="Chang X."/>
            <person name="Wang W."/>
            <person name="Lv Y."/>
            <person name="Sun Y."/>
            <person name="Ma L."/>
            <person name="Shen B."/>
            <person name="Zhu C."/>
        </authorList>
    </citation>
    <scope>NUCLEOTIDE SEQUENCE [LARGE SCALE GENOMIC DNA]</scope>
</reference>
<dbReference type="EMBL" id="ATLV01018601">
    <property type="status" value="NOT_ANNOTATED_CDS"/>
    <property type="molecule type" value="Genomic_DNA"/>
</dbReference>
<sequence>MDTSILDAFRIHNNIVGMIRTERTPKESAGPKSDEWSTISTKISPYAEFQEKKETTVCSNPNSS</sequence>
<name>A0A084VZ44_ANOSI</name>
<evidence type="ECO:0000313" key="3">
    <source>
        <dbReference type="Proteomes" id="UP000030765"/>
    </source>
</evidence>
<dbReference type="Proteomes" id="UP000030765">
    <property type="component" value="Unassembled WGS sequence"/>
</dbReference>
<accession>A0A084VZ44</accession>
<dbReference type="VEuPathDB" id="VectorBase:ASIC011016"/>
<evidence type="ECO:0000313" key="2">
    <source>
        <dbReference type="EnsemblMetazoa" id="ASIC011016-PA"/>
    </source>
</evidence>
<gene>
    <name evidence="1" type="ORF">ZHAS_00011016</name>
</gene>
<protein>
    <submittedName>
        <fullName evidence="1 2">Uncharacterized protein</fullName>
    </submittedName>
</protein>
<organism evidence="1">
    <name type="scientific">Anopheles sinensis</name>
    <name type="common">Mosquito</name>
    <dbReference type="NCBI Taxonomy" id="74873"/>
    <lineage>
        <taxon>Eukaryota</taxon>
        <taxon>Metazoa</taxon>
        <taxon>Ecdysozoa</taxon>
        <taxon>Arthropoda</taxon>
        <taxon>Hexapoda</taxon>
        <taxon>Insecta</taxon>
        <taxon>Pterygota</taxon>
        <taxon>Neoptera</taxon>
        <taxon>Endopterygota</taxon>
        <taxon>Diptera</taxon>
        <taxon>Nematocera</taxon>
        <taxon>Culicoidea</taxon>
        <taxon>Culicidae</taxon>
        <taxon>Anophelinae</taxon>
        <taxon>Anopheles</taxon>
    </lineage>
</organism>
<proteinExistence type="predicted"/>